<dbReference type="EMBL" id="CP003732">
    <property type="protein sequence ID" value="AFV10417.1"/>
    <property type="molecule type" value="Genomic_DNA"/>
</dbReference>
<name>K4LEB1_THEPS</name>
<dbReference type="KEGG" id="tpz:Tph_c01690"/>
<evidence type="ECO:0000313" key="1">
    <source>
        <dbReference type="EMBL" id="AFV10417.1"/>
    </source>
</evidence>
<gene>
    <name evidence="1" type="ordered locus">Tph_c01690</name>
</gene>
<proteinExistence type="predicted"/>
<dbReference type="Proteomes" id="UP000000467">
    <property type="component" value="Chromosome"/>
</dbReference>
<protein>
    <submittedName>
        <fullName evidence="1">Putative transposase</fullName>
    </submittedName>
</protein>
<dbReference type="RefSeq" id="WP_015049337.1">
    <property type="nucleotide sequence ID" value="NC_018870.1"/>
</dbReference>
<evidence type="ECO:0000313" key="2">
    <source>
        <dbReference type="Proteomes" id="UP000000467"/>
    </source>
</evidence>
<organism evidence="1 2">
    <name type="scientific">Thermacetogenium phaeum (strain ATCC BAA-254 / DSM 26808 / PB)</name>
    <dbReference type="NCBI Taxonomy" id="1089553"/>
    <lineage>
        <taxon>Bacteria</taxon>
        <taxon>Bacillati</taxon>
        <taxon>Bacillota</taxon>
        <taxon>Clostridia</taxon>
        <taxon>Thermoanaerobacterales</taxon>
        <taxon>Thermoanaerobacteraceae</taxon>
        <taxon>Thermacetogenium</taxon>
    </lineage>
</organism>
<reference evidence="1 2" key="1">
    <citation type="journal article" date="2012" name="BMC Genomics">
        <title>Genome-guided analysis of physiological and morphological traits of the fermentative acetate oxidizer Thermacetogenium phaeum.</title>
        <authorList>
            <person name="Oehler D."/>
            <person name="Poehlein A."/>
            <person name="Leimbach A."/>
            <person name="Muller N."/>
            <person name="Daniel R."/>
            <person name="Gottschalk G."/>
            <person name="Schink B."/>
        </authorList>
    </citation>
    <scope>NUCLEOTIDE SEQUENCE [LARGE SCALE GENOMIC DNA]</scope>
    <source>
        <strain evidence="2">ATCC BAA-254 / DSM 26808 / PB</strain>
    </source>
</reference>
<dbReference type="HOGENOM" id="CLU_2083769_0_0_9"/>
<dbReference type="STRING" id="1089553.Tph_c01690"/>
<dbReference type="AlphaFoldDB" id="K4LEB1"/>
<dbReference type="eggNOG" id="COG3385">
    <property type="taxonomic scope" value="Bacteria"/>
</dbReference>
<accession>K4LEB1</accession>
<keyword evidence="2" id="KW-1185">Reference proteome</keyword>
<dbReference type="OrthoDB" id="258760at2"/>
<sequence length="117" mass="13256">MIPLPGKIEPHEIEKVMNKMFPPEWLRATAAKVGCVKRNRKIDPVILFWVLVLGFGVGAQRTLASLRRAYEAASAETLVPSSFYERFNRRLVAFLKECLANQERNLPVTPASCSRKN</sequence>